<dbReference type="AlphaFoldDB" id="E9I1H2"/>
<dbReference type="GO" id="GO:0048487">
    <property type="term" value="F:beta-tubulin binding"/>
    <property type="evidence" value="ECO:0007669"/>
    <property type="project" value="InterPro"/>
</dbReference>
<dbReference type="OrthoDB" id="6336275at2759"/>
<name>E9I1H2_DAPPU</name>
<reference evidence="1 2" key="1">
    <citation type="journal article" date="2011" name="Science">
        <title>The ecoresponsive genome of Daphnia pulex.</title>
        <authorList>
            <person name="Colbourne J.K."/>
            <person name="Pfrender M.E."/>
            <person name="Gilbert D."/>
            <person name="Thomas W.K."/>
            <person name="Tucker A."/>
            <person name="Oakley T.H."/>
            <person name="Tokishita S."/>
            <person name="Aerts A."/>
            <person name="Arnold G.J."/>
            <person name="Basu M.K."/>
            <person name="Bauer D.J."/>
            <person name="Caceres C.E."/>
            <person name="Carmel L."/>
            <person name="Casola C."/>
            <person name="Choi J.H."/>
            <person name="Detter J.C."/>
            <person name="Dong Q."/>
            <person name="Dusheyko S."/>
            <person name="Eads B.D."/>
            <person name="Frohlich T."/>
            <person name="Geiler-Samerotte K.A."/>
            <person name="Gerlach D."/>
            <person name="Hatcher P."/>
            <person name="Jogdeo S."/>
            <person name="Krijgsveld J."/>
            <person name="Kriventseva E.V."/>
            <person name="Kultz D."/>
            <person name="Laforsch C."/>
            <person name="Lindquist E."/>
            <person name="Lopez J."/>
            <person name="Manak J.R."/>
            <person name="Muller J."/>
            <person name="Pangilinan J."/>
            <person name="Patwardhan R.P."/>
            <person name="Pitluck S."/>
            <person name="Pritham E.J."/>
            <person name="Rechtsteiner A."/>
            <person name="Rho M."/>
            <person name="Rogozin I.B."/>
            <person name="Sakarya O."/>
            <person name="Salamov A."/>
            <person name="Schaack S."/>
            <person name="Shapiro H."/>
            <person name="Shiga Y."/>
            <person name="Skalitzky C."/>
            <person name="Smith Z."/>
            <person name="Souvorov A."/>
            <person name="Sung W."/>
            <person name="Tang Z."/>
            <person name="Tsuchiya D."/>
            <person name="Tu H."/>
            <person name="Vos H."/>
            <person name="Wang M."/>
            <person name="Wolf Y.I."/>
            <person name="Yamagata H."/>
            <person name="Yamada T."/>
            <person name="Ye Y."/>
            <person name="Shaw J.R."/>
            <person name="Andrews J."/>
            <person name="Crease T.J."/>
            <person name="Tang H."/>
            <person name="Lucas S.M."/>
            <person name="Robertson H.M."/>
            <person name="Bork P."/>
            <person name="Koonin E.V."/>
            <person name="Zdobnov E.M."/>
            <person name="Grigoriev I.V."/>
            <person name="Lynch M."/>
            <person name="Boore J.L."/>
        </authorList>
    </citation>
    <scope>NUCLEOTIDE SEQUENCE [LARGE SCALE GENOMIC DNA]</scope>
</reference>
<dbReference type="InterPro" id="IPR033162">
    <property type="entry name" value="TBCD"/>
</dbReference>
<dbReference type="EMBL" id="GL733785">
    <property type="protein sequence ID" value="EFX62159.1"/>
    <property type="molecule type" value="Genomic_DNA"/>
</dbReference>
<dbReference type="PANTHER" id="PTHR12658">
    <property type="entry name" value="BETA-TUBULIN COFACTOR D"/>
    <property type="match status" value="1"/>
</dbReference>
<dbReference type="PANTHER" id="PTHR12658:SF0">
    <property type="entry name" value="TUBULIN-SPECIFIC CHAPERONE D"/>
    <property type="match status" value="1"/>
</dbReference>
<gene>
    <name evidence="1" type="ORF">DAPPUDRAFT_270904</name>
</gene>
<accession>E9I1H2</accession>
<dbReference type="HOGENOM" id="CLU_1192428_0_0_1"/>
<protein>
    <recommendedName>
        <fullName evidence="3">Tubulin-specific chaperone D C-terminal domain-containing protein</fullName>
    </recommendedName>
</protein>
<keyword evidence="2" id="KW-1185">Reference proteome</keyword>
<dbReference type="GO" id="GO:0007023">
    <property type="term" value="P:post-chaperonin tubulin folding pathway"/>
    <property type="evidence" value="ECO:0007669"/>
    <property type="project" value="InterPro"/>
</dbReference>
<dbReference type="KEGG" id="dpx:DAPPUDRAFT_270904"/>
<evidence type="ECO:0008006" key="3">
    <source>
        <dbReference type="Google" id="ProtNLM"/>
    </source>
</evidence>
<organism evidence="1 2">
    <name type="scientific">Daphnia pulex</name>
    <name type="common">Water flea</name>
    <dbReference type="NCBI Taxonomy" id="6669"/>
    <lineage>
        <taxon>Eukaryota</taxon>
        <taxon>Metazoa</taxon>
        <taxon>Ecdysozoa</taxon>
        <taxon>Arthropoda</taxon>
        <taxon>Crustacea</taxon>
        <taxon>Branchiopoda</taxon>
        <taxon>Diplostraca</taxon>
        <taxon>Cladocera</taxon>
        <taxon>Anomopoda</taxon>
        <taxon>Daphniidae</taxon>
        <taxon>Daphnia</taxon>
    </lineage>
</organism>
<feature type="non-terminal residue" evidence="1">
    <location>
        <position position="234"/>
    </location>
</feature>
<evidence type="ECO:0000313" key="1">
    <source>
        <dbReference type="EMBL" id="EFX62159.1"/>
    </source>
</evidence>
<dbReference type="GO" id="GO:0007021">
    <property type="term" value="P:tubulin complex assembly"/>
    <property type="evidence" value="ECO:0007669"/>
    <property type="project" value="InterPro"/>
</dbReference>
<evidence type="ECO:0000313" key="2">
    <source>
        <dbReference type="Proteomes" id="UP000000305"/>
    </source>
</evidence>
<dbReference type="Proteomes" id="UP000000305">
    <property type="component" value="Unassembled WGS sequence"/>
</dbReference>
<dbReference type="GO" id="GO:0005096">
    <property type="term" value="F:GTPase activator activity"/>
    <property type="evidence" value="ECO:0007669"/>
    <property type="project" value="InterPro"/>
</dbReference>
<dbReference type="InParanoid" id="E9I1H2"/>
<sequence length="234" mass="26933">MTLEVADECTEKEFDVIGLGCLKESFTEHSEVEKLIDELRTSAQHQSNQTDIHQYQEQPHLIDSHLDGLLTKIINIIREEGLDYETADLEPLLHYWENQDPGVQLKWETHNGLLLWLSIVVKIPFHLQRFDTSTSEPIMERILNVCKKYLAGTTKALDMAFYVSAIYLTRPDVKDSYLPGFINWAHEVLTKDSAQFKEGVLSTLAGVFKHGQREQMMEHAHAVLRTILTIKFQP</sequence>
<proteinExistence type="predicted"/>
<dbReference type="Pfam" id="PF23579">
    <property type="entry name" value="ARM_TBCD"/>
    <property type="match status" value="2"/>
</dbReference>
<dbReference type="eggNOG" id="KOG1943">
    <property type="taxonomic scope" value="Eukaryota"/>
</dbReference>